<protein>
    <submittedName>
        <fullName evidence="5">Xylulokinase</fullName>
    </submittedName>
</protein>
<keyword evidence="2" id="KW-0808">Transferase</keyword>
<dbReference type="GO" id="GO:0005975">
    <property type="term" value="P:carbohydrate metabolic process"/>
    <property type="evidence" value="ECO:0007669"/>
    <property type="project" value="InterPro"/>
</dbReference>
<dbReference type="GO" id="GO:0016301">
    <property type="term" value="F:kinase activity"/>
    <property type="evidence" value="ECO:0007669"/>
    <property type="project" value="UniProtKB-KW"/>
</dbReference>
<dbReference type="eggNOG" id="COG1070">
    <property type="taxonomic scope" value="Bacteria"/>
</dbReference>
<reference evidence="6" key="1">
    <citation type="submission" date="2013-03" db="EMBL/GenBank/DDBJ databases">
        <title>Draft genome sequence of Bacillus firmus DS1.</title>
        <authorList>
            <person name="Peng D."/>
            <person name="Zhu L."/>
            <person name="Sun M."/>
        </authorList>
    </citation>
    <scope>NUCLEOTIDE SEQUENCE [LARGE SCALE GENOMIC DNA]</scope>
    <source>
        <strain evidence="6">DS1</strain>
    </source>
</reference>
<evidence type="ECO:0000256" key="3">
    <source>
        <dbReference type="ARBA" id="ARBA00022777"/>
    </source>
</evidence>
<evidence type="ECO:0000259" key="4">
    <source>
        <dbReference type="Pfam" id="PF02782"/>
    </source>
</evidence>
<proteinExistence type="inferred from homology"/>
<feature type="domain" description="Carbohydrate kinase FGGY C-terminal" evidence="4">
    <location>
        <begin position="6"/>
        <end position="88"/>
    </location>
</feature>
<dbReference type="Pfam" id="PF02782">
    <property type="entry name" value="FGGY_C"/>
    <property type="match status" value="1"/>
</dbReference>
<organism evidence="5 6">
    <name type="scientific">Cytobacillus firmus DS1</name>
    <dbReference type="NCBI Taxonomy" id="1307436"/>
    <lineage>
        <taxon>Bacteria</taxon>
        <taxon>Bacillati</taxon>
        <taxon>Bacillota</taxon>
        <taxon>Bacilli</taxon>
        <taxon>Bacillales</taxon>
        <taxon>Bacillaceae</taxon>
        <taxon>Cytobacillus</taxon>
    </lineage>
</organism>
<dbReference type="AlphaFoldDB" id="W7KY06"/>
<evidence type="ECO:0000256" key="1">
    <source>
        <dbReference type="ARBA" id="ARBA00009156"/>
    </source>
</evidence>
<dbReference type="InterPro" id="IPR018485">
    <property type="entry name" value="FGGY_C"/>
</dbReference>
<dbReference type="Gene3D" id="3.30.420.40">
    <property type="match status" value="1"/>
</dbReference>
<evidence type="ECO:0000313" key="5">
    <source>
        <dbReference type="EMBL" id="EWG11018.1"/>
    </source>
</evidence>
<dbReference type="InterPro" id="IPR050406">
    <property type="entry name" value="FGGY_Carb_Kinase"/>
</dbReference>
<keyword evidence="3 5" id="KW-0418">Kinase</keyword>
<dbReference type="Proteomes" id="UP000019270">
    <property type="component" value="Unassembled WGS sequence"/>
</dbReference>
<dbReference type="SUPFAM" id="SSF53067">
    <property type="entry name" value="Actin-like ATPase domain"/>
    <property type="match status" value="1"/>
</dbReference>
<dbReference type="PATRIC" id="fig|1307436.3.peg.2355"/>
<accession>W7KY06</accession>
<sequence>MVVTLAAGHSLRWFKNTFAEKESFDSLLAEISEVPIGSTGLLFTPYLAGERTPHSDSQILGSFIGMDSSHNRNDFVRLVIEGITFSLKSQVPLAWRLGCLVLLEWLFPYNWHGYINFYYRLHIVFHDVMGADLLGIDLGNLPEQNPRTGSCGSCSSAMGRKLFYFIDLTDDDGIQRRLNLRLLWTDECSFSHFCLEVRA</sequence>
<comment type="caution">
    <text evidence="5">The sequence shown here is derived from an EMBL/GenBank/DDBJ whole genome shotgun (WGS) entry which is preliminary data.</text>
</comment>
<name>W7KY06_CYTFI</name>
<reference evidence="5 6" key="2">
    <citation type="journal article" date="2016" name="Sci. Rep.">
        <title>A novel serine protease, Sep1, from Bacillus firmus DS-1 has nematicidal activity and degrades multiple intestinal-associated nematode proteins.</title>
        <authorList>
            <person name="Geng C."/>
            <person name="Nie X."/>
            <person name="Tang Z."/>
            <person name="Zhang Y."/>
            <person name="Lin J."/>
            <person name="Sun M."/>
            <person name="Peng D."/>
        </authorList>
    </citation>
    <scope>NUCLEOTIDE SEQUENCE [LARGE SCALE GENOMIC DNA]</scope>
    <source>
        <strain evidence="5 6">DS1</strain>
    </source>
</reference>
<dbReference type="PANTHER" id="PTHR43095">
    <property type="entry name" value="SUGAR KINASE"/>
    <property type="match status" value="1"/>
</dbReference>
<comment type="similarity">
    <text evidence="1">Belongs to the FGGY kinase family.</text>
</comment>
<gene>
    <name evidence="5" type="ORF">PBF_11017</name>
</gene>
<evidence type="ECO:0000313" key="6">
    <source>
        <dbReference type="Proteomes" id="UP000019270"/>
    </source>
</evidence>
<dbReference type="InterPro" id="IPR043129">
    <property type="entry name" value="ATPase_NBD"/>
</dbReference>
<dbReference type="EMBL" id="APVL01000007">
    <property type="protein sequence ID" value="EWG11018.1"/>
    <property type="molecule type" value="Genomic_DNA"/>
</dbReference>
<dbReference type="PANTHER" id="PTHR43095:SF5">
    <property type="entry name" value="XYLULOSE KINASE"/>
    <property type="match status" value="1"/>
</dbReference>
<evidence type="ECO:0000256" key="2">
    <source>
        <dbReference type="ARBA" id="ARBA00022679"/>
    </source>
</evidence>